<name>A0A5F1Y7I6_9LEPT</name>
<keyword evidence="2" id="KW-1185">Reference proteome</keyword>
<dbReference type="AlphaFoldDB" id="A0A5F1Y7I6"/>
<dbReference type="Gene3D" id="3.50.30.50">
    <property type="entry name" value="Putative cyclase"/>
    <property type="match status" value="1"/>
</dbReference>
<dbReference type="RefSeq" id="WP_135590663.1">
    <property type="nucleotide sequence ID" value="NZ_RQEZ01000048.1"/>
</dbReference>
<protein>
    <recommendedName>
        <fullName evidence="3">Cyclase family protein</fullName>
    </recommendedName>
</protein>
<dbReference type="PANTHER" id="PTHR31118:SF32">
    <property type="entry name" value="KYNURENINE FORMAMIDASE"/>
    <property type="match status" value="1"/>
</dbReference>
<evidence type="ECO:0000313" key="2">
    <source>
        <dbReference type="Proteomes" id="UP000298277"/>
    </source>
</evidence>
<dbReference type="Pfam" id="PF04199">
    <property type="entry name" value="Cyclase"/>
    <property type="match status" value="1"/>
</dbReference>
<proteinExistence type="predicted"/>
<accession>A0A5F1Y7I6</accession>
<reference evidence="1" key="1">
    <citation type="journal article" date="2019" name="PLoS Negl. Trop. Dis.">
        <title>Revisiting the worldwide diversity of Leptospira species in the environment.</title>
        <authorList>
            <person name="Vincent A.T."/>
            <person name="Schiettekatte O."/>
            <person name="Bourhy P."/>
            <person name="Veyrier F.J."/>
            <person name="Picardeau M."/>
        </authorList>
    </citation>
    <scope>NUCLEOTIDE SEQUENCE [LARGE SCALE GENOMIC DNA]</scope>
    <source>
        <strain evidence="1">201800299</strain>
    </source>
</reference>
<dbReference type="SUPFAM" id="SSF102198">
    <property type="entry name" value="Putative cyclase"/>
    <property type="match status" value="1"/>
</dbReference>
<comment type="caution">
    <text evidence="1">The sequence shown here is derived from an EMBL/GenBank/DDBJ whole genome shotgun (WGS) entry which is preliminary data.</text>
</comment>
<evidence type="ECO:0000313" key="1">
    <source>
        <dbReference type="EMBL" id="TGK30925.1"/>
    </source>
</evidence>
<dbReference type="Proteomes" id="UP000298277">
    <property type="component" value="Unassembled WGS sequence"/>
</dbReference>
<organism evidence="1 2">
    <name type="scientific">Leptospira gomenensis</name>
    <dbReference type="NCBI Taxonomy" id="2484974"/>
    <lineage>
        <taxon>Bacteria</taxon>
        <taxon>Pseudomonadati</taxon>
        <taxon>Spirochaetota</taxon>
        <taxon>Spirochaetia</taxon>
        <taxon>Leptospirales</taxon>
        <taxon>Leptospiraceae</taxon>
        <taxon>Leptospira</taxon>
    </lineage>
</organism>
<dbReference type="InterPro" id="IPR037175">
    <property type="entry name" value="KFase_sf"/>
</dbReference>
<dbReference type="EMBL" id="RQFA01000066">
    <property type="protein sequence ID" value="TGK30925.1"/>
    <property type="molecule type" value="Genomic_DNA"/>
</dbReference>
<dbReference type="GO" id="GO:0019441">
    <property type="term" value="P:L-tryptophan catabolic process to kynurenine"/>
    <property type="evidence" value="ECO:0007669"/>
    <property type="project" value="InterPro"/>
</dbReference>
<dbReference type="GO" id="GO:0004061">
    <property type="term" value="F:arylformamidase activity"/>
    <property type="evidence" value="ECO:0007669"/>
    <property type="project" value="InterPro"/>
</dbReference>
<sequence length="224" mass="24999">MILLSYEIGKNTPVYGGSGFPEVTQGKCLDHGDSCNTLNLNFSNHTGTHIDCPFHFDPNGKRLTDYPAEFWFSTKVSLLDLDKKPEAGTLIGPEHIGTKANLLDPKTEILFLKTHWGDSRSSEEYWKNPPGIAPDMSDFLRNTFVNLRIFGFDLISLSSYTNREVGRTAHRKFLNRKDPILILEDVNFLNLGSDILKLQNVLIAPLWLEGADGSPCTVFGNVGL</sequence>
<evidence type="ECO:0008006" key="3">
    <source>
        <dbReference type="Google" id="ProtNLM"/>
    </source>
</evidence>
<gene>
    <name evidence="1" type="ORF">EHQ17_14470</name>
</gene>
<dbReference type="InterPro" id="IPR007325">
    <property type="entry name" value="KFase/CYL"/>
</dbReference>
<dbReference type="PANTHER" id="PTHR31118">
    <property type="entry name" value="CYCLASE-LIKE PROTEIN 2"/>
    <property type="match status" value="1"/>
</dbReference>
<dbReference type="OrthoDB" id="9796085at2"/>